<dbReference type="InterPro" id="IPR003959">
    <property type="entry name" value="ATPase_AAA_core"/>
</dbReference>
<dbReference type="GeneID" id="92033524"/>
<reference evidence="3 4" key="1">
    <citation type="submission" date="2024-04" db="EMBL/GenBank/DDBJ databases">
        <title>Phyllosticta paracitricarpa is synonymous to the EU quarantine fungus P. citricarpa based on phylogenomic analyses.</title>
        <authorList>
            <consortium name="Lawrence Berkeley National Laboratory"/>
            <person name="Van ingen-buijs V.A."/>
            <person name="Van westerhoven A.C."/>
            <person name="Haridas S."/>
            <person name="Skiadas P."/>
            <person name="Martin F."/>
            <person name="Groenewald J.Z."/>
            <person name="Crous P.W."/>
            <person name="Seidl M.F."/>
        </authorList>
    </citation>
    <scope>NUCLEOTIDE SEQUENCE [LARGE SCALE GENOMIC DNA]</scope>
    <source>
        <strain evidence="3 4">CPC 17464</strain>
    </source>
</reference>
<feature type="compositionally biased region" description="Basic and acidic residues" evidence="1">
    <location>
        <begin position="27"/>
        <end position="51"/>
    </location>
</feature>
<dbReference type="PANTHER" id="PTHR46411">
    <property type="entry name" value="FAMILY ATPASE, PUTATIVE-RELATED"/>
    <property type="match status" value="1"/>
</dbReference>
<feature type="compositionally biased region" description="Basic and acidic residues" evidence="1">
    <location>
        <begin position="150"/>
        <end position="180"/>
    </location>
</feature>
<feature type="compositionally biased region" description="Low complexity" evidence="1">
    <location>
        <begin position="52"/>
        <end position="61"/>
    </location>
</feature>
<comment type="caution">
    <text evidence="3">The sequence shown here is derived from an EMBL/GenBank/DDBJ whole genome shotgun (WGS) entry which is preliminary data.</text>
</comment>
<dbReference type="SUPFAM" id="SSF52540">
    <property type="entry name" value="P-loop containing nucleoside triphosphate hydrolases"/>
    <property type="match status" value="1"/>
</dbReference>
<feature type="region of interest" description="Disordered" evidence="1">
    <location>
        <begin position="1"/>
        <end position="72"/>
    </location>
</feature>
<evidence type="ECO:0000256" key="1">
    <source>
        <dbReference type="SAM" id="MobiDB-lite"/>
    </source>
</evidence>
<accession>A0ABR1LMB1</accession>
<organism evidence="3 4">
    <name type="scientific">Phyllosticta citribraziliensis</name>
    <dbReference type="NCBI Taxonomy" id="989973"/>
    <lineage>
        <taxon>Eukaryota</taxon>
        <taxon>Fungi</taxon>
        <taxon>Dikarya</taxon>
        <taxon>Ascomycota</taxon>
        <taxon>Pezizomycotina</taxon>
        <taxon>Dothideomycetes</taxon>
        <taxon>Dothideomycetes incertae sedis</taxon>
        <taxon>Botryosphaeriales</taxon>
        <taxon>Phyllostictaceae</taxon>
        <taxon>Phyllosticta</taxon>
    </lineage>
</organism>
<evidence type="ECO:0000313" key="3">
    <source>
        <dbReference type="EMBL" id="KAK7536335.1"/>
    </source>
</evidence>
<protein>
    <recommendedName>
        <fullName evidence="2">AAA+ ATPase domain-containing protein</fullName>
    </recommendedName>
</protein>
<keyword evidence="4" id="KW-1185">Reference proteome</keyword>
<feature type="domain" description="AAA+ ATPase" evidence="2">
    <location>
        <begin position="748"/>
        <end position="875"/>
    </location>
</feature>
<dbReference type="EMBL" id="JBBPEH010000007">
    <property type="protein sequence ID" value="KAK7536335.1"/>
    <property type="molecule type" value="Genomic_DNA"/>
</dbReference>
<evidence type="ECO:0000259" key="2">
    <source>
        <dbReference type="SMART" id="SM00382"/>
    </source>
</evidence>
<dbReference type="RefSeq" id="XP_066654751.1">
    <property type="nucleotide sequence ID" value="XM_066800618.1"/>
</dbReference>
<name>A0ABR1LMB1_9PEZI</name>
<dbReference type="InterPro" id="IPR027417">
    <property type="entry name" value="P-loop_NTPase"/>
</dbReference>
<feature type="compositionally biased region" description="Acidic residues" evidence="1">
    <location>
        <begin position="1"/>
        <end position="26"/>
    </location>
</feature>
<dbReference type="CDD" id="cd19481">
    <property type="entry name" value="RecA-like_protease"/>
    <property type="match status" value="1"/>
</dbReference>
<dbReference type="InterPro" id="IPR056599">
    <property type="entry name" value="AAA_lid_fung"/>
</dbReference>
<dbReference type="Proteomes" id="UP001360953">
    <property type="component" value="Unassembled WGS sequence"/>
</dbReference>
<dbReference type="PANTHER" id="PTHR46411:SF2">
    <property type="entry name" value="AAA+ ATPASE DOMAIN-CONTAINING PROTEIN"/>
    <property type="match status" value="1"/>
</dbReference>
<dbReference type="Pfam" id="PF23232">
    <property type="entry name" value="AAA_lid_13"/>
    <property type="match status" value="1"/>
</dbReference>
<dbReference type="Gene3D" id="3.40.50.300">
    <property type="entry name" value="P-loop containing nucleotide triphosphate hydrolases"/>
    <property type="match status" value="1"/>
</dbReference>
<dbReference type="InterPro" id="IPR003593">
    <property type="entry name" value="AAA+_ATPase"/>
</dbReference>
<proteinExistence type="predicted"/>
<dbReference type="Pfam" id="PF22942">
    <property type="entry name" value="DUF7025"/>
    <property type="match status" value="1"/>
</dbReference>
<dbReference type="SMART" id="SM00382">
    <property type="entry name" value="AAA"/>
    <property type="match status" value="1"/>
</dbReference>
<dbReference type="InterPro" id="IPR054289">
    <property type="entry name" value="DUF7025"/>
</dbReference>
<evidence type="ECO:0000313" key="4">
    <source>
        <dbReference type="Proteomes" id="UP001360953"/>
    </source>
</evidence>
<dbReference type="Pfam" id="PF00004">
    <property type="entry name" value="AAA"/>
    <property type="match status" value="1"/>
</dbReference>
<gene>
    <name evidence="3" type="ORF">J3D65DRAFT_628250</name>
</gene>
<sequence length="980" mass="113285">MSDGSDTETTDGGDFEDLDSSSEQESETQRRDRWKYPLQALRDHPDDDISHSRSSSRQSGSEFVPYEPPAPFASPSTPWNGWVDPKIAHWADIPAQSAVLSTISQDLTQGKQHKRDQDLGSLASKIGRLAPDTSTRRVEITARRRAQNRRAGEQMRERRTQQEHQARQAERERELQERVSTEQLPVPKSSTLPATYFREHRLSGMPEAVDSNLLMREQAKAMPAYPHINAWMTKDAPPRTLDNVNEEPLTADGSTHDKSADKICEGDARNIDWRTQICSTLGIDQRTSDADILVALQQDRQMRPNRSPLGPQFKILHEVNCKNDKSRLVYEDLPYVANPESRKNHLRGRKMMSNYDLFVERHPGLSFIVYRQFDCCQKGVEKKPCREAEPIQSTDSISLISKTLISVLRKAAKASKRGELYPEFNHRKRIEAPYLWFFHDSKHLLQYFISDGGAKYRSHLHCFFQEYIYKHMVKEYGEVSSMLSNGMISEKYISYLFTPGCVILQHDEKKTNLHDRAFLQQFWPSKFVVSKLDGDKDSREQMERISSEFTGLFWEFDGKFRCYKRQITFQYDMVKGREFRIQSLPIFPLCFADEKDLPRLEARGRSLWECRNKKLVSYNGWDFSQIDHFKDTRIMVDMQTYNKLHKVESSHQAHGELIEELDSDAMKRDRPPKEEKFYLLMPPNTFGFVMRVRKWHNIMIENMSEVQWEEKAFDSLVMEPSTKELIQALVTSEIEESKTTDLMSGKGNGLIMLLHGGPGTGKTLTAESVAEYTRKPLYRITSGDIGTNPEAVEKYLDVVLDLGKQWDCVVLLDEAEVFLQTRSLTDLARNALVSVFLRVLEYFQGILILTSNRVATFDEAFKSRIQLALHYEPLGKKERKQVWQNFITRLETLDGENVDAADLKENVDRLAEVNMNGRQIRNAITTARQLAMFKSKTTKTRVDYKTLEYIIGVSQKFDSYLIQVNDGWTDERIARDEGVR</sequence>
<feature type="region of interest" description="Disordered" evidence="1">
    <location>
        <begin position="108"/>
        <end position="189"/>
    </location>
</feature>